<organism evidence="1 2">
    <name type="scientific">Lentinus tigrinus ALCF2SS1-6</name>
    <dbReference type="NCBI Taxonomy" id="1328759"/>
    <lineage>
        <taxon>Eukaryota</taxon>
        <taxon>Fungi</taxon>
        <taxon>Dikarya</taxon>
        <taxon>Basidiomycota</taxon>
        <taxon>Agaricomycotina</taxon>
        <taxon>Agaricomycetes</taxon>
        <taxon>Polyporales</taxon>
        <taxon>Polyporaceae</taxon>
        <taxon>Lentinus</taxon>
    </lineage>
</organism>
<name>A0A5C2SG82_9APHY</name>
<accession>A0A5C2SG82</accession>
<evidence type="ECO:0000313" key="1">
    <source>
        <dbReference type="EMBL" id="RPD62267.1"/>
    </source>
</evidence>
<evidence type="ECO:0000313" key="2">
    <source>
        <dbReference type="Proteomes" id="UP000313359"/>
    </source>
</evidence>
<proteinExistence type="predicted"/>
<dbReference type="AlphaFoldDB" id="A0A5C2SG82"/>
<dbReference type="OrthoDB" id="2628807at2759"/>
<keyword evidence="2" id="KW-1185">Reference proteome</keyword>
<dbReference type="Proteomes" id="UP000313359">
    <property type="component" value="Unassembled WGS sequence"/>
</dbReference>
<dbReference type="EMBL" id="ML122259">
    <property type="protein sequence ID" value="RPD62267.1"/>
    <property type="molecule type" value="Genomic_DNA"/>
</dbReference>
<protein>
    <submittedName>
        <fullName evidence="1">Uncharacterized protein</fullName>
    </submittedName>
</protein>
<reference evidence="1" key="1">
    <citation type="journal article" date="2018" name="Genome Biol. Evol.">
        <title>Genomics and development of Lentinus tigrinus, a white-rot wood-decaying mushroom with dimorphic fruiting bodies.</title>
        <authorList>
            <person name="Wu B."/>
            <person name="Xu Z."/>
            <person name="Knudson A."/>
            <person name="Carlson A."/>
            <person name="Chen N."/>
            <person name="Kovaka S."/>
            <person name="LaButti K."/>
            <person name="Lipzen A."/>
            <person name="Pennachio C."/>
            <person name="Riley R."/>
            <person name="Schakwitz W."/>
            <person name="Umezawa K."/>
            <person name="Ohm R.A."/>
            <person name="Grigoriev I.V."/>
            <person name="Nagy L.G."/>
            <person name="Gibbons J."/>
            <person name="Hibbett D."/>
        </authorList>
    </citation>
    <scope>NUCLEOTIDE SEQUENCE [LARGE SCALE GENOMIC DNA]</scope>
    <source>
        <strain evidence="1">ALCF2SS1-6</strain>
    </source>
</reference>
<sequence>MRPTLDRPSNNITGLKPRGMERNVFLRPIPKSPYSIRLFPGRLESREYCLDFVHGALHCAWQHTANMWSNHAFSREVVF</sequence>
<gene>
    <name evidence="1" type="ORF">L227DRAFT_573476</name>
</gene>